<name>K9EXC2_9LACT</name>
<keyword evidence="3" id="KW-1185">Reference proteome</keyword>
<dbReference type="HOGENOM" id="CLU_073125_1_0_9"/>
<dbReference type="AlphaFoldDB" id="K9EXC2"/>
<gene>
    <name evidence="2" type="ORF">HMPREF9698_00640</name>
</gene>
<dbReference type="Pfam" id="PF00881">
    <property type="entry name" value="Nitroreductase"/>
    <property type="match status" value="1"/>
</dbReference>
<dbReference type="GO" id="GO:0016491">
    <property type="term" value="F:oxidoreductase activity"/>
    <property type="evidence" value="ECO:0007669"/>
    <property type="project" value="InterPro"/>
</dbReference>
<dbReference type="EMBL" id="AGXA01000014">
    <property type="protein sequence ID" value="EKU93845.1"/>
    <property type="molecule type" value="Genomic_DNA"/>
</dbReference>
<organism evidence="2 3">
    <name type="scientific">Alloiococcus otitis ATCC 51267</name>
    <dbReference type="NCBI Taxonomy" id="883081"/>
    <lineage>
        <taxon>Bacteria</taxon>
        <taxon>Bacillati</taxon>
        <taxon>Bacillota</taxon>
        <taxon>Bacilli</taxon>
        <taxon>Lactobacillales</taxon>
        <taxon>Carnobacteriaceae</taxon>
        <taxon>Alloiococcus</taxon>
    </lineage>
</organism>
<dbReference type="PANTHER" id="PTHR43035">
    <property type="entry name" value="FATTY ACID REPRESSION MUTANT PROTEIN 2-RELATED"/>
    <property type="match status" value="1"/>
</dbReference>
<dbReference type="STRING" id="883081.HMPREF9698_00640"/>
<evidence type="ECO:0000259" key="1">
    <source>
        <dbReference type="Pfam" id="PF00881"/>
    </source>
</evidence>
<dbReference type="eggNOG" id="COG3560">
    <property type="taxonomic scope" value="Bacteria"/>
</dbReference>
<dbReference type="PATRIC" id="fig|883081.3.peg.641"/>
<dbReference type="Proteomes" id="UP000009875">
    <property type="component" value="Unassembled WGS sequence"/>
</dbReference>
<sequence length="203" mass="23275">MTEFSELLESRRSVYNLGKETDLSQEEIVTGIRHAVHNTPSAFNSQTSRVVVLFDEAKTKFWDHIYQTQKDLLPEQSKDFLLGAIENARDEALGTALVFEDHEALDQMPSNEDRTNVYKDQNSAMVHYAIWLRLKELNLGASLQHFNLGYEQGFDAETRKLFDLPDTYELVAELPFGSINEPAQEKDHIDTHTEVQVRTEVSN</sequence>
<evidence type="ECO:0000313" key="2">
    <source>
        <dbReference type="EMBL" id="EKU93845.1"/>
    </source>
</evidence>
<protein>
    <recommendedName>
        <fullName evidence="1">Nitroreductase domain-containing protein</fullName>
    </recommendedName>
</protein>
<dbReference type="InterPro" id="IPR029479">
    <property type="entry name" value="Nitroreductase"/>
</dbReference>
<feature type="domain" description="Nitroreductase" evidence="1">
    <location>
        <begin position="9"/>
        <end position="177"/>
    </location>
</feature>
<accession>K9EXC2</accession>
<comment type="caution">
    <text evidence="2">The sequence shown here is derived from an EMBL/GenBank/DDBJ whole genome shotgun (WGS) entry which is preliminary data.</text>
</comment>
<dbReference type="GO" id="GO:0034599">
    <property type="term" value="P:cellular response to oxidative stress"/>
    <property type="evidence" value="ECO:0007669"/>
    <property type="project" value="InterPro"/>
</dbReference>
<dbReference type="InterPro" id="IPR000415">
    <property type="entry name" value="Nitroreductase-like"/>
</dbReference>
<proteinExistence type="predicted"/>
<dbReference type="RefSeq" id="WP_003777326.1">
    <property type="nucleotide sequence ID" value="NZ_JH992958.1"/>
</dbReference>
<dbReference type="SUPFAM" id="SSF55469">
    <property type="entry name" value="FMN-dependent nitroreductase-like"/>
    <property type="match status" value="1"/>
</dbReference>
<reference evidence="2 3" key="1">
    <citation type="submission" date="2012-09" db="EMBL/GenBank/DDBJ databases">
        <title>The Genome Sequence of Alloiococcus otitis ATCC 51267.</title>
        <authorList>
            <consortium name="The Broad Institute Genome Sequencing Platform"/>
            <person name="Earl A."/>
            <person name="Ward D."/>
            <person name="Feldgarden M."/>
            <person name="Gevers D."/>
            <person name="Huys G."/>
            <person name="Walker B."/>
            <person name="Young S.K."/>
            <person name="Zeng Q."/>
            <person name="Gargeya S."/>
            <person name="Fitzgerald M."/>
            <person name="Haas B."/>
            <person name="Abouelleil A."/>
            <person name="Alvarado L."/>
            <person name="Arachchi H.M."/>
            <person name="Berlin A.M."/>
            <person name="Chapman S.B."/>
            <person name="Goldberg J."/>
            <person name="Griggs A."/>
            <person name="Gujja S."/>
            <person name="Hansen M."/>
            <person name="Howarth C."/>
            <person name="Imamovic A."/>
            <person name="Larimer J."/>
            <person name="McCowen C."/>
            <person name="Montmayeur A."/>
            <person name="Murphy C."/>
            <person name="Neiman D."/>
            <person name="Pearson M."/>
            <person name="Priest M."/>
            <person name="Roberts A."/>
            <person name="Saif S."/>
            <person name="Shea T."/>
            <person name="Sisk P."/>
            <person name="Sykes S."/>
            <person name="Wortman J."/>
            <person name="Nusbaum C."/>
            <person name="Birren B."/>
        </authorList>
    </citation>
    <scope>NUCLEOTIDE SEQUENCE [LARGE SCALE GENOMIC DNA]</scope>
    <source>
        <strain evidence="2 3">ATCC 51267</strain>
    </source>
</reference>
<evidence type="ECO:0000313" key="3">
    <source>
        <dbReference type="Proteomes" id="UP000009875"/>
    </source>
</evidence>
<dbReference type="InterPro" id="IPR033877">
    <property type="entry name" value="Frm2/Hbn1"/>
</dbReference>
<dbReference type="Gene3D" id="3.40.109.10">
    <property type="entry name" value="NADH Oxidase"/>
    <property type="match status" value="1"/>
</dbReference>
<dbReference type="PANTHER" id="PTHR43035:SF1">
    <property type="entry name" value="FATTY ACID REPRESSION MUTANT PROTEIN 2-RELATED"/>
    <property type="match status" value="1"/>
</dbReference>